<organism evidence="6 7">
    <name type="scientific">Oceanidesulfovibrio marinus</name>
    <dbReference type="NCBI Taxonomy" id="370038"/>
    <lineage>
        <taxon>Bacteria</taxon>
        <taxon>Pseudomonadati</taxon>
        <taxon>Thermodesulfobacteriota</taxon>
        <taxon>Desulfovibrionia</taxon>
        <taxon>Desulfovibrionales</taxon>
        <taxon>Desulfovibrionaceae</taxon>
        <taxon>Oceanidesulfovibrio</taxon>
    </lineage>
</organism>
<evidence type="ECO:0000256" key="3">
    <source>
        <dbReference type="PROSITE-ProRule" id="PRU01106"/>
    </source>
</evidence>
<dbReference type="PANTHER" id="PTHR11049">
    <property type="entry name" value="ACYL COENZYME A THIOESTER HYDROLASE"/>
    <property type="match status" value="1"/>
</dbReference>
<dbReference type="RefSeq" id="WP_144234009.1">
    <property type="nucleotide sequence ID" value="NZ_CP039543.1"/>
</dbReference>
<dbReference type="PROSITE" id="PS51770">
    <property type="entry name" value="HOTDOG_ACOT"/>
    <property type="match status" value="1"/>
</dbReference>
<dbReference type="GO" id="GO:0005829">
    <property type="term" value="C:cytosol"/>
    <property type="evidence" value="ECO:0007669"/>
    <property type="project" value="TreeGrafter"/>
</dbReference>
<dbReference type="InterPro" id="IPR033120">
    <property type="entry name" value="HOTDOG_ACOT"/>
</dbReference>
<gene>
    <name evidence="6" type="ORF">DQK91_03165</name>
    <name evidence="5" type="ORF">E8L03_15265</name>
</gene>
<dbReference type="GO" id="GO:0052816">
    <property type="term" value="F:long-chain fatty acyl-CoA hydrolase activity"/>
    <property type="evidence" value="ECO:0007669"/>
    <property type="project" value="TreeGrafter"/>
</dbReference>
<dbReference type="Pfam" id="PF03061">
    <property type="entry name" value="4HBT"/>
    <property type="match status" value="1"/>
</dbReference>
<evidence type="ECO:0000313" key="7">
    <source>
        <dbReference type="Proteomes" id="UP000434052"/>
    </source>
</evidence>
<dbReference type="PANTHER" id="PTHR11049:SF16">
    <property type="entry name" value="PROTEIN VDLD"/>
    <property type="match status" value="1"/>
</dbReference>
<reference evidence="5 8" key="2">
    <citation type="submission" date="2019-04" db="EMBL/GenBank/DDBJ databases">
        <title>Isolation and culture of sulfate reducing bacteria from the cold seep of the South China Sea.</title>
        <authorList>
            <person name="Sun C."/>
            <person name="Liu R."/>
        </authorList>
    </citation>
    <scope>NUCLEOTIDE SEQUENCE [LARGE SCALE GENOMIC DNA]</scope>
    <source>
        <strain evidence="5 8">CS1</strain>
    </source>
</reference>
<dbReference type="Proteomes" id="UP000434052">
    <property type="component" value="Unassembled WGS sequence"/>
</dbReference>
<dbReference type="InterPro" id="IPR040170">
    <property type="entry name" value="Cytosol_ACT"/>
</dbReference>
<dbReference type="SUPFAM" id="SSF54637">
    <property type="entry name" value="Thioesterase/thiol ester dehydrase-isomerase"/>
    <property type="match status" value="1"/>
</dbReference>
<comment type="similarity">
    <text evidence="1">Belongs to the acyl coenzyme A hydrolase family.</text>
</comment>
<evidence type="ECO:0000256" key="2">
    <source>
        <dbReference type="ARBA" id="ARBA00022801"/>
    </source>
</evidence>
<keyword evidence="8" id="KW-1185">Reference proteome</keyword>
<sequence length="156" mass="17233">MQGKPPSASRITMSHFILPEDANPLGHGHGGVILKHIDTAAGMVAMRHMRGVAVTASIDRVDFIRPVFVGELVHLKANLNGVGKTSMEVGVRVEAENLYTGEIRYTNSAYLTFVALTSDGKPCDVPPLIPETPDDERRQLEAMERRQMRLTLRSRE</sequence>
<dbReference type="Proteomes" id="UP000503251">
    <property type="component" value="Chromosome"/>
</dbReference>
<name>A0A6P1ZJ13_9BACT</name>
<dbReference type="AlphaFoldDB" id="A0A6P1ZJ13"/>
<feature type="domain" description="HotDog ACOT-type" evidence="4">
    <location>
        <begin position="7"/>
        <end position="119"/>
    </location>
</feature>
<dbReference type="EMBL" id="QMIF01000002">
    <property type="protein sequence ID" value="TVM35681.1"/>
    <property type="molecule type" value="Genomic_DNA"/>
</dbReference>
<dbReference type="CDD" id="cd03442">
    <property type="entry name" value="BFIT_BACH"/>
    <property type="match status" value="1"/>
</dbReference>
<keyword evidence="2 3" id="KW-0378">Hydrolase</keyword>
<dbReference type="OrthoDB" id="9809430at2"/>
<dbReference type="EMBL" id="CP039543">
    <property type="protein sequence ID" value="QJT10205.1"/>
    <property type="molecule type" value="Genomic_DNA"/>
</dbReference>
<evidence type="ECO:0000256" key="1">
    <source>
        <dbReference type="ARBA" id="ARBA00010458"/>
    </source>
</evidence>
<protein>
    <submittedName>
        <fullName evidence="6">Acyl-CoA thioesterase</fullName>
    </submittedName>
</protein>
<dbReference type="GO" id="GO:0006637">
    <property type="term" value="P:acyl-CoA metabolic process"/>
    <property type="evidence" value="ECO:0007669"/>
    <property type="project" value="TreeGrafter"/>
</dbReference>
<evidence type="ECO:0000259" key="4">
    <source>
        <dbReference type="PROSITE" id="PS51770"/>
    </source>
</evidence>
<proteinExistence type="inferred from homology"/>
<dbReference type="InterPro" id="IPR029069">
    <property type="entry name" value="HotDog_dom_sf"/>
</dbReference>
<evidence type="ECO:0000313" key="6">
    <source>
        <dbReference type="EMBL" id="TVM35681.1"/>
    </source>
</evidence>
<evidence type="ECO:0000313" key="8">
    <source>
        <dbReference type="Proteomes" id="UP000503251"/>
    </source>
</evidence>
<accession>A0A6P1ZJ13</accession>
<reference evidence="6 7" key="1">
    <citation type="submission" date="2018-06" db="EMBL/GenBank/DDBJ databases">
        <title>Complete genome of Desulfovibrio marinus P48SEP.</title>
        <authorList>
            <person name="Crispim J.S."/>
            <person name="Vidigal P.M.P."/>
            <person name="Silva L.C.F."/>
            <person name="Araujo L.C."/>
            <person name="Laguardia C.N."/>
            <person name="Dias R.S."/>
            <person name="Sousa M.P."/>
            <person name="Paula S.O."/>
            <person name="Silva C."/>
        </authorList>
    </citation>
    <scope>NUCLEOTIDE SEQUENCE [LARGE SCALE GENOMIC DNA]</scope>
    <source>
        <strain evidence="6 7">P48SEP</strain>
    </source>
</reference>
<evidence type="ECO:0000313" key="5">
    <source>
        <dbReference type="EMBL" id="QJT10205.1"/>
    </source>
</evidence>
<dbReference type="Gene3D" id="3.10.129.10">
    <property type="entry name" value="Hotdog Thioesterase"/>
    <property type="match status" value="1"/>
</dbReference>
<dbReference type="InterPro" id="IPR006683">
    <property type="entry name" value="Thioestr_dom"/>
</dbReference>